<dbReference type="AlphaFoldDB" id="A0A2K1L425"/>
<evidence type="ECO:0000256" key="3">
    <source>
        <dbReference type="ARBA" id="ARBA00022771"/>
    </source>
</evidence>
<dbReference type="PaxDb" id="3218-PP1S304_51V6.1"/>
<dbReference type="RefSeq" id="XP_024358502.1">
    <property type="nucleotide sequence ID" value="XM_024502734.2"/>
</dbReference>
<keyword evidence="4" id="KW-0862">Zinc</keyword>
<evidence type="ECO:0000256" key="8">
    <source>
        <dbReference type="PROSITE-ProRule" id="PRU00042"/>
    </source>
</evidence>
<feature type="compositionally biased region" description="Low complexity" evidence="9">
    <location>
        <begin position="139"/>
        <end position="149"/>
    </location>
</feature>
<dbReference type="Gramene" id="Pp3c2_32900V3.2">
    <property type="protein sequence ID" value="PAC:32937457.CDS.1"/>
    <property type="gene ID" value="Pp3c2_32900"/>
</dbReference>
<dbReference type="KEGG" id="ppp:112273680"/>
<reference evidence="11 13" key="2">
    <citation type="journal article" date="2018" name="Plant J.">
        <title>The Physcomitrella patens chromosome-scale assembly reveals moss genome structure and evolution.</title>
        <authorList>
            <person name="Lang D."/>
            <person name="Ullrich K.K."/>
            <person name="Murat F."/>
            <person name="Fuchs J."/>
            <person name="Jenkins J."/>
            <person name="Haas F.B."/>
            <person name="Piednoel M."/>
            <person name="Gundlach H."/>
            <person name="Van Bel M."/>
            <person name="Meyberg R."/>
            <person name="Vives C."/>
            <person name="Morata J."/>
            <person name="Symeonidi A."/>
            <person name="Hiss M."/>
            <person name="Muchero W."/>
            <person name="Kamisugi Y."/>
            <person name="Saleh O."/>
            <person name="Blanc G."/>
            <person name="Decker E.L."/>
            <person name="van Gessel N."/>
            <person name="Grimwood J."/>
            <person name="Hayes R.D."/>
            <person name="Graham S.W."/>
            <person name="Gunter L.E."/>
            <person name="McDaniel S.F."/>
            <person name="Hoernstein S.N.W."/>
            <person name="Larsson A."/>
            <person name="Li F.W."/>
            <person name="Perroud P.F."/>
            <person name="Phillips J."/>
            <person name="Ranjan P."/>
            <person name="Rokshar D.S."/>
            <person name="Rothfels C.J."/>
            <person name="Schneider L."/>
            <person name="Shu S."/>
            <person name="Stevenson D.W."/>
            <person name="Thummler F."/>
            <person name="Tillich M."/>
            <person name="Villarreal Aguilar J.C."/>
            <person name="Widiez T."/>
            <person name="Wong G.K."/>
            <person name="Wymore A."/>
            <person name="Zhang Y."/>
            <person name="Zimmer A.D."/>
            <person name="Quatrano R.S."/>
            <person name="Mayer K.F.X."/>
            <person name="Goodstein D."/>
            <person name="Casacuberta J.M."/>
            <person name="Vandepoele K."/>
            <person name="Reski R."/>
            <person name="Cuming A.C."/>
            <person name="Tuskan G.A."/>
            <person name="Maumus F."/>
            <person name="Salse J."/>
            <person name="Schmutz J."/>
            <person name="Rensing S.A."/>
        </authorList>
    </citation>
    <scope>NUCLEOTIDE SEQUENCE [LARGE SCALE GENOMIC DNA]</scope>
    <source>
        <strain evidence="12 13">cv. Gransden 2004</strain>
    </source>
</reference>
<gene>
    <name evidence="12" type="primary">LOC112273680</name>
    <name evidence="11" type="ORF">PHYPA_003570</name>
</gene>
<evidence type="ECO:0000256" key="9">
    <source>
        <dbReference type="SAM" id="MobiDB-lite"/>
    </source>
</evidence>
<dbReference type="Gramene" id="Pp3c2_32900V3.3">
    <property type="protein sequence ID" value="PAC:32937458.CDS.1"/>
    <property type="gene ID" value="Pp3c2_32900"/>
</dbReference>
<feature type="region of interest" description="Disordered" evidence="9">
    <location>
        <begin position="137"/>
        <end position="165"/>
    </location>
</feature>
<comment type="subcellular location">
    <subcellularLocation>
        <location evidence="1">Nucleus</location>
    </subcellularLocation>
</comment>
<dbReference type="PROSITE" id="PS00028">
    <property type="entry name" value="ZINC_FINGER_C2H2_1"/>
    <property type="match status" value="1"/>
</dbReference>
<dbReference type="EMBL" id="ABEU02000002">
    <property type="protein sequence ID" value="PNR60777.1"/>
    <property type="molecule type" value="Genomic_DNA"/>
</dbReference>
<dbReference type="InterPro" id="IPR013087">
    <property type="entry name" value="Znf_C2H2_type"/>
</dbReference>
<dbReference type="InterPro" id="IPR036236">
    <property type="entry name" value="Znf_C2H2_sf"/>
</dbReference>
<dbReference type="OrthoDB" id="1708403at2759"/>
<dbReference type="PANTHER" id="PTHR45801">
    <property type="entry name" value="OS07G0101800 PROTEIN"/>
    <property type="match status" value="1"/>
</dbReference>
<dbReference type="PROSITE" id="PS50157">
    <property type="entry name" value="ZINC_FINGER_C2H2_2"/>
    <property type="match status" value="1"/>
</dbReference>
<protein>
    <recommendedName>
        <fullName evidence="10">C2H2-type domain-containing protein</fullName>
    </recommendedName>
</protein>
<dbReference type="Proteomes" id="UP000006727">
    <property type="component" value="Chromosome 2"/>
</dbReference>
<evidence type="ECO:0000256" key="1">
    <source>
        <dbReference type="ARBA" id="ARBA00004123"/>
    </source>
</evidence>
<evidence type="ECO:0000256" key="6">
    <source>
        <dbReference type="ARBA" id="ARBA00023163"/>
    </source>
</evidence>
<keyword evidence="3 8" id="KW-0863">Zinc-finger</keyword>
<accession>A0A2K1L425</accession>
<proteinExistence type="predicted"/>
<keyword evidence="6" id="KW-0804">Transcription</keyword>
<dbReference type="EnsemblPlants" id="Pp3c2_32900V3.2">
    <property type="protein sequence ID" value="PAC:32937457.CDS.1"/>
    <property type="gene ID" value="Pp3c2_32900"/>
</dbReference>
<dbReference type="Gene3D" id="3.30.160.60">
    <property type="entry name" value="Classic Zinc Finger"/>
    <property type="match status" value="1"/>
</dbReference>
<reference evidence="12" key="3">
    <citation type="submission" date="2020-12" db="UniProtKB">
        <authorList>
            <consortium name="EnsemblPlants"/>
        </authorList>
    </citation>
    <scope>IDENTIFICATION</scope>
</reference>
<evidence type="ECO:0000256" key="4">
    <source>
        <dbReference type="ARBA" id="ARBA00022833"/>
    </source>
</evidence>
<keyword evidence="13" id="KW-1185">Reference proteome</keyword>
<evidence type="ECO:0000256" key="2">
    <source>
        <dbReference type="ARBA" id="ARBA00022723"/>
    </source>
</evidence>
<sequence length="178" mass="20007">MGTRLMSLLFTEQEHLNSLSLWRGNIMHEADVEGGGEGPYCRPKLPFTTTVPAGFSGGAITSEQWPPRSYSCNFCKREFRTAQGLGGHMNVHRRERAQANQLSILTNYNEGLPPIPTNSWEVMKIDWARGYYNQEVPSKHASSSSPNPSLHGRFHSPDNPEDSIDLELRLGQRSYCIT</sequence>
<feature type="domain" description="C2H2-type" evidence="10">
    <location>
        <begin position="70"/>
        <end position="97"/>
    </location>
</feature>
<dbReference type="Pfam" id="PF13912">
    <property type="entry name" value="zf-C2H2_6"/>
    <property type="match status" value="1"/>
</dbReference>
<evidence type="ECO:0000256" key="7">
    <source>
        <dbReference type="ARBA" id="ARBA00023242"/>
    </source>
</evidence>
<evidence type="ECO:0000256" key="5">
    <source>
        <dbReference type="ARBA" id="ARBA00023015"/>
    </source>
</evidence>
<dbReference type="Gramene" id="Pp3c2_32900V3.1">
    <property type="protein sequence ID" value="PAC:32937456.CDS.1"/>
    <property type="gene ID" value="Pp3c2_32900"/>
</dbReference>
<evidence type="ECO:0000313" key="13">
    <source>
        <dbReference type="Proteomes" id="UP000006727"/>
    </source>
</evidence>
<keyword evidence="2" id="KW-0479">Metal-binding</keyword>
<dbReference type="InterPro" id="IPR052426">
    <property type="entry name" value="Plant_dev_regulator"/>
</dbReference>
<dbReference type="EnsemblPlants" id="Pp3c2_32900V3.3">
    <property type="protein sequence ID" value="PAC:32937458.CDS.1"/>
    <property type="gene ID" value="Pp3c2_32900"/>
</dbReference>
<keyword evidence="5" id="KW-0805">Transcription regulation</keyword>
<evidence type="ECO:0000313" key="11">
    <source>
        <dbReference type="EMBL" id="PNR60777.1"/>
    </source>
</evidence>
<dbReference type="GO" id="GO:0008270">
    <property type="term" value="F:zinc ion binding"/>
    <property type="evidence" value="ECO:0007669"/>
    <property type="project" value="UniProtKB-KW"/>
</dbReference>
<dbReference type="GO" id="GO:0005634">
    <property type="term" value="C:nucleus"/>
    <property type="evidence" value="ECO:0007669"/>
    <property type="project" value="UniProtKB-SubCell"/>
</dbReference>
<reference evidence="11 13" key="1">
    <citation type="journal article" date="2008" name="Science">
        <title>The Physcomitrella genome reveals evolutionary insights into the conquest of land by plants.</title>
        <authorList>
            <person name="Rensing S."/>
            <person name="Lang D."/>
            <person name="Zimmer A."/>
            <person name="Terry A."/>
            <person name="Salamov A."/>
            <person name="Shapiro H."/>
            <person name="Nishiyama T."/>
            <person name="Perroud P.-F."/>
            <person name="Lindquist E."/>
            <person name="Kamisugi Y."/>
            <person name="Tanahashi T."/>
            <person name="Sakakibara K."/>
            <person name="Fujita T."/>
            <person name="Oishi K."/>
            <person name="Shin-I T."/>
            <person name="Kuroki Y."/>
            <person name="Toyoda A."/>
            <person name="Suzuki Y."/>
            <person name="Hashimoto A."/>
            <person name="Yamaguchi K."/>
            <person name="Sugano A."/>
            <person name="Kohara Y."/>
            <person name="Fujiyama A."/>
            <person name="Anterola A."/>
            <person name="Aoki S."/>
            <person name="Ashton N."/>
            <person name="Barbazuk W.B."/>
            <person name="Barker E."/>
            <person name="Bennetzen J."/>
            <person name="Bezanilla M."/>
            <person name="Blankenship R."/>
            <person name="Cho S.H."/>
            <person name="Dutcher S."/>
            <person name="Estelle M."/>
            <person name="Fawcett J.A."/>
            <person name="Gundlach H."/>
            <person name="Hanada K."/>
            <person name="Heyl A."/>
            <person name="Hicks K.A."/>
            <person name="Hugh J."/>
            <person name="Lohr M."/>
            <person name="Mayer K."/>
            <person name="Melkozernov A."/>
            <person name="Murata T."/>
            <person name="Nelson D."/>
            <person name="Pils B."/>
            <person name="Prigge M."/>
            <person name="Reiss B."/>
            <person name="Renner T."/>
            <person name="Rombauts S."/>
            <person name="Rushton P."/>
            <person name="Sanderfoot A."/>
            <person name="Schween G."/>
            <person name="Shiu S.-H."/>
            <person name="Stueber K."/>
            <person name="Theodoulou F.L."/>
            <person name="Tu H."/>
            <person name="Van de Peer Y."/>
            <person name="Verrier P.J."/>
            <person name="Waters E."/>
            <person name="Wood A."/>
            <person name="Yang L."/>
            <person name="Cove D."/>
            <person name="Cuming A."/>
            <person name="Hasebe M."/>
            <person name="Lucas S."/>
            <person name="Mishler D.B."/>
            <person name="Reski R."/>
            <person name="Grigoriev I."/>
            <person name="Quatrano R.S."/>
            <person name="Boore J.L."/>
        </authorList>
    </citation>
    <scope>NUCLEOTIDE SEQUENCE [LARGE SCALE GENOMIC DNA]</scope>
    <source>
        <strain evidence="12 13">cv. Gransden 2004</strain>
    </source>
</reference>
<name>A0A2K1L425_PHYPA</name>
<organism evidence="11">
    <name type="scientific">Physcomitrium patens</name>
    <name type="common">Spreading-leaved earth moss</name>
    <name type="synonym">Physcomitrella patens</name>
    <dbReference type="NCBI Taxonomy" id="3218"/>
    <lineage>
        <taxon>Eukaryota</taxon>
        <taxon>Viridiplantae</taxon>
        <taxon>Streptophyta</taxon>
        <taxon>Embryophyta</taxon>
        <taxon>Bryophyta</taxon>
        <taxon>Bryophytina</taxon>
        <taxon>Bryopsida</taxon>
        <taxon>Funariidae</taxon>
        <taxon>Funariales</taxon>
        <taxon>Funariaceae</taxon>
        <taxon>Physcomitrium</taxon>
    </lineage>
</organism>
<dbReference type="GeneID" id="112273680"/>
<evidence type="ECO:0000259" key="10">
    <source>
        <dbReference type="PROSITE" id="PS50157"/>
    </source>
</evidence>
<dbReference type="SUPFAM" id="SSF57667">
    <property type="entry name" value="beta-beta-alpha zinc fingers"/>
    <property type="match status" value="1"/>
</dbReference>
<keyword evidence="7" id="KW-0539">Nucleus</keyword>
<dbReference type="EnsemblPlants" id="Pp3c2_32900V3.1">
    <property type="protein sequence ID" value="PAC:32937456.CDS.1"/>
    <property type="gene ID" value="Pp3c2_32900"/>
</dbReference>
<dbReference type="PANTHER" id="PTHR45801:SF107">
    <property type="entry name" value="TRANSCRIPTIONAL REGULATOR SUPERMAN-LIKE"/>
    <property type="match status" value="1"/>
</dbReference>
<evidence type="ECO:0000313" key="12">
    <source>
        <dbReference type="EnsemblPlants" id="PAC:32937456.CDS.1"/>
    </source>
</evidence>